<evidence type="ECO:0000313" key="4">
    <source>
        <dbReference type="Proteomes" id="UP001470230"/>
    </source>
</evidence>
<dbReference type="EMBL" id="JAPFFF010000014">
    <property type="protein sequence ID" value="KAK8870342.1"/>
    <property type="molecule type" value="Genomic_DNA"/>
</dbReference>
<name>A0ABR2IXM5_9EUKA</name>
<accession>A0ABR2IXM5</accession>
<dbReference type="Proteomes" id="UP001470230">
    <property type="component" value="Unassembled WGS sequence"/>
</dbReference>
<gene>
    <name evidence="3" type="ORF">M9Y10_008223</name>
</gene>
<feature type="coiled-coil region" evidence="1">
    <location>
        <begin position="248"/>
        <end position="409"/>
    </location>
</feature>
<comment type="caution">
    <text evidence="3">The sequence shown here is derived from an EMBL/GenBank/DDBJ whole genome shotgun (WGS) entry which is preliminary data.</text>
</comment>
<keyword evidence="4" id="KW-1185">Reference proteome</keyword>
<feature type="region of interest" description="Disordered" evidence="2">
    <location>
        <begin position="474"/>
        <end position="496"/>
    </location>
</feature>
<proteinExistence type="predicted"/>
<feature type="compositionally biased region" description="Polar residues" evidence="2">
    <location>
        <begin position="487"/>
        <end position="496"/>
    </location>
</feature>
<evidence type="ECO:0000256" key="2">
    <source>
        <dbReference type="SAM" id="MobiDB-lite"/>
    </source>
</evidence>
<evidence type="ECO:0000313" key="3">
    <source>
        <dbReference type="EMBL" id="KAK8870342.1"/>
    </source>
</evidence>
<sequence length="496" mass="57376">MSSEETPQFMRTFSLMANNQRFDFDAEQFSKMSRRCASLLTQGSTVGTIQTRVRADSLASFVAACKHQSYKITPKNAFEIRDLAEEWDIPSLIKLVDEYIEKKQISRPNSSDFLQLLLDHAKDGIYSEEDINNVANIINEALVDPRFINVKPEIIFQIIISSEPRGIDKQKFLEFVLTLFYANPEAAVPLILLIDFDHLTDQDSEGIFLCREVHEQNISFFIAWALSSSRNKAESELQLSDRRHHDEIETLRELLKKAQLAATNKMKKEHDQEISDLLEIMKQQQQTLDDLIETTNQQREEYSRLEEEHQEKLKTLEDTLKEILEEAKDCADMLENQENQVARECQEQMPTIKQELDEQLAEVRDRNIATLKNIEDTTNDVINKEKEQASQLEEDTAQIEQDLQIAKVDMKDIKAAIAVKIVRDRLRFDKFLRNKEDQLKVFRTKGGVWGIKPKEAEEADKKISELQKRIDELCPIRGSRKPKAQEDGQSTSQNAQ</sequence>
<keyword evidence="1" id="KW-0175">Coiled coil</keyword>
<evidence type="ECO:0000256" key="1">
    <source>
        <dbReference type="SAM" id="Coils"/>
    </source>
</evidence>
<reference evidence="3 4" key="1">
    <citation type="submission" date="2024-04" db="EMBL/GenBank/DDBJ databases">
        <title>Tritrichomonas musculus Genome.</title>
        <authorList>
            <person name="Alves-Ferreira E."/>
            <person name="Grigg M."/>
            <person name="Lorenzi H."/>
            <person name="Galac M."/>
        </authorList>
    </citation>
    <scope>NUCLEOTIDE SEQUENCE [LARGE SCALE GENOMIC DNA]</scope>
    <source>
        <strain evidence="3 4">EAF2021</strain>
    </source>
</reference>
<organism evidence="3 4">
    <name type="scientific">Tritrichomonas musculus</name>
    <dbReference type="NCBI Taxonomy" id="1915356"/>
    <lineage>
        <taxon>Eukaryota</taxon>
        <taxon>Metamonada</taxon>
        <taxon>Parabasalia</taxon>
        <taxon>Tritrichomonadida</taxon>
        <taxon>Tritrichomonadidae</taxon>
        <taxon>Tritrichomonas</taxon>
    </lineage>
</organism>
<protein>
    <submittedName>
        <fullName evidence="3">Uncharacterized protein</fullName>
    </submittedName>
</protein>